<accession>A0A329BHU8</accession>
<feature type="region of interest" description="Disordered" evidence="1">
    <location>
        <begin position="34"/>
        <end position="105"/>
    </location>
</feature>
<evidence type="ECO:0000313" key="3">
    <source>
        <dbReference type="EMBL" id="RAS22313.1"/>
    </source>
</evidence>
<comment type="caution">
    <text evidence="3">The sequence shown here is derived from an EMBL/GenBank/DDBJ whole genome shotgun (WGS) entry which is preliminary data.</text>
</comment>
<dbReference type="Proteomes" id="UP000248918">
    <property type="component" value="Unassembled WGS sequence"/>
</dbReference>
<proteinExistence type="predicted"/>
<feature type="compositionally biased region" description="Polar residues" evidence="1">
    <location>
        <begin position="35"/>
        <end position="47"/>
    </location>
</feature>
<feature type="signal peptide" evidence="2">
    <location>
        <begin position="1"/>
        <end position="36"/>
    </location>
</feature>
<reference evidence="3 4" key="1">
    <citation type="submission" date="2018-06" db="EMBL/GenBank/DDBJ databases">
        <title>Genomic Encyclopedia of Type Strains, Phase III (KMG-III): the genomes of soil and plant-associated and newly described type strains.</title>
        <authorList>
            <person name="Whitman W."/>
        </authorList>
    </citation>
    <scope>NUCLEOTIDE SEQUENCE [LARGE SCALE GENOMIC DNA]</scope>
    <source>
        <strain evidence="3 4">LMG 23644</strain>
    </source>
</reference>
<dbReference type="RefSeq" id="WP_244147131.1">
    <property type="nucleotide sequence ID" value="NZ_CADFFP010000026.1"/>
</dbReference>
<evidence type="ECO:0000313" key="4">
    <source>
        <dbReference type="Proteomes" id="UP000248918"/>
    </source>
</evidence>
<evidence type="ECO:0000256" key="1">
    <source>
        <dbReference type="SAM" id="MobiDB-lite"/>
    </source>
</evidence>
<feature type="compositionally biased region" description="Basic and acidic residues" evidence="1">
    <location>
        <begin position="71"/>
        <end position="86"/>
    </location>
</feature>
<protein>
    <submittedName>
        <fullName evidence="3">Uncharacterized protein DUF4148</fullName>
    </submittedName>
</protein>
<dbReference type="Pfam" id="PF13663">
    <property type="entry name" value="DUF4148"/>
    <property type="match status" value="1"/>
</dbReference>
<keyword evidence="2" id="KW-0732">Signal</keyword>
<dbReference type="InterPro" id="IPR025421">
    <property type="entry name" value="DUF4148"/>
</dbReference>
<name>A0A329BHU8_9BURK</name>
<dbReference type="EMBL" id="QLTK01000024">
    <property type="protein sequence ID" value="RAS22313.1"/>
    <property type="molecule type" value="Genomic_DNA"/>
</dbReference>
<sequence length="105" mass="11216">MTRFNRYSAPRVLVRLLARLLAVSALSMAGAHLVQAQQPSADTQNNGTTTRAAKKAELKTLEKNGYQPSADDPHYPQDIQNAEKKANGGGKPTGPMPSANGQNSQ</sequence>
<evidence type="ECO:0000256" key="2">
    <source>
        <dbReference type="SAM" id="SignalP"/>
    </source>
</evidence>
<organism evidence="3 4">
    <name type="scientific">Paraburkholderia bryophila</name>
    <dbReference type="NCBI Taxonomy" id="420952"/>
    <lineage>
        <taxon>Bacteria</taxon>
        <taxon>Pseudomonadati</taxon>
        <taxon>Pseudomonadota</taxon>
        <taxon>Betaproteobacteria</taxon>
        <taxon>Burkholderiales</taxon>
        <taxon>Burkholderiaceae</taxon>
        <taxon>Paraburkholderia</taxon>
    </lineage>
</organism>
<gene>
    <name evidence="3" type="ORF">BX591_12423</name>
</gene>
<feature type="chain" id="PRO_5016320560" evidence="2">
    <location>
        <begin position="37"/>
        <end position="105"/>
    </location>
</feature>
<dbReference type="AlphaFoldDB" id="A0A329BHU8"/>